<comment type="caution">
    <text evidence="2">The sequence shown here is derived from an EMBL/GenBank/DDBJ whole genome shotgun (WGS) entry which is preliminary data.</text>
</comment>
<sequence length="351" mass="38898">MAMPYFTNNGVPKSQIEAIQTVPPFQVTDPREVRLISVAETIGSGIFTGCLNIVLYYNKAMEKDSGWLVAGWIKESLGRALREQPMLSGRLGRGENGRGELEIVSNDSGVRLVEAKISVTLREFLDLKEKEKAEAELVTNFQCGGYSIGISCSLLLADLLIMDNFLLKWANIQKDMLSKNDEVKLPLFYLPNLKTASLAANRTFSPASIERCGQTMIFRITGENVDLKNESSKKLALLCMEEAEQKLGNKIISSEFSFLMKESPTVMQVENFKKIERVNSHLMSDQVMITSSSLKDYLEINEIAFTEGNKPAQVSYWAGAVNDGLAVAIPSSNEGVSELNFIITFPIEKGI</sequence>
<proteinExistence type="inferred from homology"/>
<dbReference type="Gene3D" id="3.30.559.10">
    <property type="entry name" value="Chloramphenicol acetyltransferase-like domain"/>
    <property type="match status" value="1"/>
</dbReference>
<gene>
    <name evidence="2" type="ORF">GH714_038164</name>
</gene>
<evidence type="ECO:0000313" key="2">
    <source>
        <dbReference type="EMBL" id="KAF2315102.1"/>
    </source>
</evidence>
<dbReference type="PANTHER" id="PTHR31642:SF299">
    <property type="entry name" value="OS02G0653400 PROTEIN"/>
    <property type="match status" value="1"/>
</dbReference>
<dbReference type="Proteomes" id="UP000467840">
    <property type="component" value="Chromosome 15"/>
</dbReference>
<accession>A0A6A6MMV7</accession>
<dbReference type="Pfam" id="PF02458">
    <property type="entry name" value="Transferase"/>
    <property type="match status" value="2"/>
</dbReference>
<evidence type="ECO:0000313" key="3">
    <source>
        <dbReference type="Proteomes" id="UP000467840"/>
    </source>
</evidence>
<dbReference type="InterPro" id="IPR050317">
    <property type="entry name" value="Plant_Fungal_Acyltransferase"/>
</dbReference>
<dbReference type="EMBL" id="JAAGAX010000005">
    <property type="protein sequence ID" value="KAF2315102.1"/>
    <property type="molecule type" value="Genomic_DNA"/>
</dbReference>
<evidence type="ECO:0000256" key="1">
    <source>
        <dbReference type="ARBA" id="ARBA00009861"/>
    </source>
</evidence>
<dbReference type="InterPro" id="IPR023213">
    <property type="entry name" value="CAT-like_dom_sf"/>
</dbReference>
<keyword evidence="3" id="KW-1185">Reference proteome</keyword>
<dbReference type="GO" id="GO:0016747">
    <property type="term" value="F:acyltransferase activity, transferring groups other than amino-acyl groups"/>
    <property type="evidence" value="ECO:0007669"/>
    <property type="project" value="TreeGrafter"/>
</dbReference>
<organism evidence="2 3">
    <name type="scientific">Hevea brasiliensis</name>
    <name type="common">Para rubber tree</name>
    <name type="synonym">Siphonia brasiliensis</name>
    <dbReference type="NCBI Taxonomy" id="3981"/>
    <lineage>
        <taxon>Eukaryota</taxon>
        <taxon>Viridiplantae</taxon>
        <taxon>Streptophyta</taxon>
        <taxon>Embryophyta</taxon>
        <taxon>Tracheophyta</taxon>
        <taxon>Spermatophyta</taxon>
        <taxon>Magnoliopsida</taxon>
        <taxon>eudicotyledons</taxon>
        <taxon>Gunneridae</taxon>
        <taxon>Pentapetalae</taxon>
        <taxon>rosids</taxon>
        <taxon>fabids</taxon>
        <taxon>Malpighiales</taxon>
        <taxon>Euphorbiaceae</taxon>
        <taxon>Crotonoideae</taxon>
        <taxon>Micrandreae</taxon>
        <taxon>Hevea</taxon>
    </lineage>
</organism>
<dbReference type="PANTHER" id="PTHR31642">
    <property type="entry name" value="TRICHOTHECENE 3-O-ACETYLTRANSFERASE"/>
    <property type="match status" value="1"/>
</dbReference>
<reference evidence="2 3" key="1">
    <citation type="journal article" date="2020" name="Mol. Plant">
        <title>The Chromosome-Based Rubber Tree Genome Provides New Insights into Spurge Genome Evolution and Rubber Biosynthesis.</title>
        <authorList>
            <person name="Liu J."/>
            <person name="Shi C."/>
            <person name="Shi C.C."/>
            <person name="Li W."/>
            <person name="Zhang Q.J."/>
            <person name="Zhang Y."/>
            <person name="Li K."/>
            <person name="Lu H.F."/>
            <person name="Shi C."/>
            <person name="Zhu S.T."/>
            <person name="Xiao Z.Y."/>
            <person name="Nan H."/>
            <person name="Yue Y."/>
            <person name="Zhu X.G."/>
            <person name="Wu Y."/>
            <person name="Hong X.N."/>
            <person name="Fan G.Y."/>
            <person name="Tong Y."/>
            <person name="Zhang D."/>
            <person name="Mao C.L."/>
            <person name="Liu Y.L."/>
            <person name="Hao S.J."/>
            <person name="Liu W.Q."/>
            <person name="Lv M.Q."/>
            <person name="Zhang H.B."/>
            <person name="Liu Y."/>
            <person name="Hu-Tang G.R."/>
            <person name="Wang J.P."/>
            <person name="Wang J.H."/>
            <person name="Sun Y.H."/>
            <person name="Ni S.B."/>
            <person name="Chen W.B."/>
            <person name="Zhang X.C."/>
            <person name="Jiao Y.N."/>
            <person name="Eichler E.E."/>
            <person name="Li G.H."/>
            <person name="Liu X."/>
            <person name="Gao L.Z."/>
        </authorList>
    </citation>
    <scope>NUCLEOTIDE SEQUENCE [LARGE SCALE GENOMIC DNA]</scope>
    <source>
        <strain evidence="3">cv. GT1</strain>
        <tissue evidence="2">Leaf</tissue>
    </source>
</reference>
<name>A0A6A6MMV7_HEVBR</name>
<protein>
    <submittedName>
        <fullName evidence="2">Uncharacterized protein</fullName>
    </submittedName>
</protein>
<comment type="similarity">
    <text evidence="1">Belongs to the plant acyltransferase family.</text>
</comment>
<dbReference type="AlphaFoldDB" id="A0A6A6MMV7"/>